<evidence type="ECO:0000313" key="2">
    <source>
        <dbReference type="EMBL" id="RSU01649.1"/>
    </source>
</evidence>
<gene>
    <name evidence="2" type="ORF">CBF31_10510</name>
</gene>
<proteinExistence type="predicted"/>
<dbReference type="InterPro" id="IPR014284">
    <property type="entry name" value="RNA_pol_sigma-70_dom"/>
</dbReference>
<dbReference type="SUPFAM" id="SSF88946">
    <property type="entry name" value="Sigma2 domain of RNA polymerase sigma factors"/>
    <property type="match status" value="1"/>
</dbReference>
<reference evidence="2 3" key="1">
    <citation type="submission" date="2017-05" db="EMBL/GenBank/DDBJ databases">
        <title>Vagococcus spp. assemblies.</title>
        <authorList>
            <person name="Gulvik C.A."/>
        </authorList>
    </citation>
    <scope>NUCLEOTIDE SEQUENCE [LARGE SCALE GENOMIC DNA]</scope>
    <source>
        <strain evidence="2 3">CCUG 41755</strain>
    </source>
</reference>
<dbReference type="Pfam" id="PF04542">
    <property type="entry name" value="Sigma70_r2"/>
    <property type="match status" value="1"/>
</dbReference>
<dbReference type="SUPFAM" id="SSF88659">
    <property type="entry name" value="Sigma3 and sigma4 domains of RNA polymerase sigma factors"/>
    <property type="match status" value="1"/>
</dbReference>
<name>A0A430A4N4_9ENTE</name>
<dbReference type="AlphaFoldDB" id="A0A430A4N4"/>
<dbReference type="InterPro" id="IPR007627">
    <property type="entry name" value="RNA_pol_sigma70_r2"/>
</dbReference>
<dbReference type="InterPro" id="IPR036388">
    <property type="entry name" value="WH-like_DNA-bd_sf"/>
</dbReference>
<dbReference type="InterPro" id="IPR013325">
    <property type="entry name" value="RNA_pol_sigma_r2"/>
</dbReference>
<dbReference type="InterPro" id="IPR013324">
    <property type="entry name" value="RNA_pol_sigma_r3/r4-like"/>
</dbReference>
<protein>
    <recommendedName>
        <fullName evidence="1">RNA polymerase sigma-70 region 2 domain-containing protein</fullName>
    </recommendedName>
</protein>
<keyword evidence="3" id="KW-1185">Reference proteome</keyword>
<accession>A0A430A4N4</accession>
<dbReference type="Gene3D" id="1.10.1740.10">
    <property type="match status" value="1"/>
</dbReference>
<dbReference type="Gene3D" id="1.10.10.10">
    <property type="entry name" value="Winged helix-like DNA-binding domain superfamily/Winged helix DNA-binding domain"/>
    <property type="match status" value="1"/>
</dbReference>
<dbReference type="GO" id="GO:0006352">
    <property type="term" value="P:DNA-templated transcription initiation"/>
    <property type="evidence" value="ECO:0007669"/>
    <property type="project" value="InterPro"/>
</dbReference>
<dbReference type="Proteomes" id="UP000287101">
    <property type="component" value="Unassembled WGS sequence"/>
</dbReference>
<dbReference type="NCBIfam" id="TIGR02937">
    <property type="entry name" value="sigma70-ECF"/>
    <property type="match status" value="1"/>
</dbReference>
<evidence type="ECO:0000259" key="1">
    <source>
        <dbReference type="Pfam" id="PF04542"/>
    </source>
</evidence>
<dbReference type="OrthoDB" id="1767844at2"/>
<feature type="domain" description="RNA polymerase sigma-70 region 2" evidence="1">
    <location>
        <begin position="24"/>
        <end position="92"/>
    </location>
</feature>
<sequence>MTNKELNRCIALAKDGNSDALVLLFDKYQPVVYKLRQIYSVKDLDFEDWQQEGRLCLLQSAESYREDVGITFGAYFKKNMTRRIYSLLRKQNAFKRRMDVLATSLENEVGIKEELVGTVKEEPTDYVGDLIVLRGELATYCQCLSNFECLVLLGYLTSVPLSEIAIMTECSEEKVKNGIDRARRKLKNITS</sequence>
<dbReference type="GO" id="GO:0003700">
    <property type="term" value="F:DNA-binding transcription factor activity"/>
    <property type="evidence" value="ECO:0007669"/>
    <property type="project" value="InterPro"/>
</dbReference>
<dbReference type="RefSeq" id="WP_126832782.1">
    <property type="nucleotide sequence ID" value="NZ_CBCRYB010000008.1"/>
</dbReference>
<evidence type="ECO:0000313" key="3">
    <source>
        <dbReference type="Proteomes" id="UP000287101"/>
    </source>
</evidence>
<dbReference type="EMBL" id="NGJY01000005">
    <property type="protein sequence ID" value="RSU01649.1"/>
    <property type="molecule type" value="Genomic_DNA"/>
</dbReference>
<organism evidence="2 3">
    <name type="scientific">Vagococcus fessus</name>
    <dbReference type="NCBI Taxonomy" id="120370"/>
    <lineage>
        <taxon>Bacteria</taxon>
        <taxon>Bacillati</taxon>
        <taxon>Bacillota</taxon>
        <taxon>Bacilli</taxon>
        <taxon>Lactobacillales</taxon>
        <taxon>Enterococcaceae</taxon>
        <taxon>Vagococcus</taxon>
    </lineage>
</organism>
<comment type="caution">
    <text evidence="2">The sequence shown here is derived from an EMBL/GenBank/DDBJ whole genome shotgun (WGS) entry which is preliminary data.</text>
</comment>